<organism evidence="1 2">
    <name type="scientific">Celeribacter marinus</name>
    <dbReference type="NCBI Taxonomy" id="1397108"/>
    <lineage>
        <taxon>Bacteria</taxon>
        <taxon>Pseudomonadati</taxon>
        <taxon>Pseudomonadota</taxon>
        <taxon>Alphaproteobacteria</taxon>
        <taxon>Rhodobacterales</taxon>
        <taxon>Roseobacteraceae</taxon>
        <taxon>Celeribacter</taxon>
    </lineage>
</organism>
<accession>A0A0P0A5D3</accession>
<evidence type="ECO:0008006" key="3">
    <source>
        <dbReference type="Google" id="ProtNLM"/>
    </source>
</evidence>
<dbReference type="EMBL" id="CP012023">
    <property type="protein sequence ID" value="ALI55783.1"/>
    <property type="molecule type" value="Genomic_DNA"/>
</dbReference>
<dbReference type="PATRIC" id="fig|1397108.4.peg.1876"/>
<name>A0A0P0A5D3_9RHOB</name>
<sequence>MALAKVVLPLVSLGLLATLFLFARGREYEPSLPFAQVDIEALAREQRIDGPAFSTVTRDGSKLYLSAKTVRPDLSGSSAINSTTITGGLRMPNSGSIDLVADNAVIDGKSKIAELSGQVEIQTSTGYLVSTQRIAAMLDMARIESSGHVNATGPIGTLDAGRMILSQDAQSGAYLLVFKDGVKLIYEPKERGDRQ</sequence>
<dbReference type="AlphaFoldDB" id="A0A0P0A5D3"/>
<gene>
    <name evidence="1" type="ORF">IMCC12053_1836</name>
</gene>
<dbReference type="Proteomes" id="UP000064920">
    <property type="component" value="Chromosome"/>
</dbReference>
<evidence type="ECO:0000313" key="2">
    <source>
        <dbReference type="Proteomes" id="UP000064920"/>
    </source>
</evidence>
<evidence type="ECO:0000313" key="1">
    <source>
        <dbReference type="EMBL" id="ALI55783.1"/>
    </source>
</evidence>
<dbReference type="KEGG" id="cmar:IMCC12053_1836"/>
<protein>
    <recommendedName>
        <fullName evidence="3">Lipopolysaccharide export system protein LptC</fullName>
    </recommendedName>
</protein>
<proteinExistence type="predicted"/>
<keyword evidence="2" id="KW-1185">Reference proteome</keyword>
<reference evidence="1 2" key="1">
    <citation type="submission" date="2015-05" db="EMBL/GenBank/DDBJ databases">
        <authorList>
            <person name="Wang D.B."/>
            <person name="Wang M."/>
        </authorList>
    </citation>
    <scope>NUCLEOTIDE SEQUENCE [LARGE SCALE GENOMIC DNA]</scope>
    <source>
        <strain evidence="1 2">IMCC 12053</strain>
    </source>
</reference>
<dbReference type="STRING" id="1397108.IMCC12053_1836"/>